<dbReference type="Proteomes" id="UP000765509">
    <property type="component" value="Unassembled WGS sequence"/>
</dbReference>
<comment type="caution">
    <text evidence="2">The sequence shown here is derived from an EMBL/GenBank/DDBJ whole genome shotgun (WGS) entry which is preliminary data.</text>
</comment>
<proteinExistence type="predicted"/>
<evidence type="ECO:0000313" key="2">
    <source>
        <dbReference type="EMBL" id="MBW0471634.1"/>
    </source>
</evidence>
<dbReference type="AlphaFoldDB" id="A0A9Q3BUA6"/>
<evidence type="ECO:0000256" key="1">
    <source>
        <dbReference type="SAM" id="MobiDB-lite"/>
    </source>
</evidence>
<accession>A0A9Q3BUA6</accession>
<reference evidence="2" key="1">
    <citation type="submission" date="2021-03" db="EMBL/GenBank/DDBJ databases">
        <title>Draft genome sequence of rust myrtle Austropuccinia psidii MF-1, a brazilian biotype.</title>
        <authorList>
            <person name="Quecine M.C."/>
            <person name="Pachon D.M.R."/>
            <person name="Bonatelli M.L."/>
            <person name="Correr F.H."/>
            <person name="Franceschini L.M."/>
            <person name="Leite T.F."/>
            <person name="Margarido G.R.A."/>
            <person name="Almeida C.A."/>
            <person name="Ferrarezi J.A."/>
            <person name="Labate C.A."/>
        </authorList>
    </citation>
    <scope>NUCLEOTIDE SEQUENCE</scope>
    <source>
        <strain evidence="2">MF-1</strain>
    </source>
</reference>
<organism evidence="2 3">
    <name type="scientific">Austropuccinia psidii MF-1</name>
    <dbReference type="NCBI Taxonomy" id="1389203"/>
    <lineage>
        <taxon>Eukaryota</taxon>
        <taxon>Fungi</taxon>
        <taxon>Dikarya</taxon>
        <taxon>Basidiomycota</taxon>
        <taxon>Pucciniomycotina</taxon>
        <taxon>Pucciniomycetes</taxon>
        <taxon>Pucciniales</taxon>
        <taxon>Sphaerophragmiaceae</taxon>
        <taxon>Austropuccinia</taxon>
    </lineage>
</organism>
<keyword evidence="3" id="KW-1185">Reference proteome</keyword>
<evidence type="ECO:0000313" key="3">
    <source>
        <dbReference type="Proteomes" id="UP000765509"/>
    </source>
</evidence>
<sequence>MEHVQQEVQPSISLGQNWSKLPEEPSQIDRLQRPYGKHQRLEPHQVVQTPGGEGKQDKGESSNYPSYRIATDPDSAYSDSFILTRSSQNQVSSSFTPFRKQQISG</sequence>
<feature type="region of interest" description="Disordered" evidence="1">
    <location>
        <begin position="86"/>
        <end position="105"/>
    </location>
</feature>
<protein>
    <submittedName>
        <fullName evidence="2">Uncharacterized protein</fullName>
    </submittedName>
</protein>
<feature type="region of interest" description="Disordered" evidence="1">
    <location>
        <begin position="1"/>
        <end position="74"/>
    </location>
</feature>
<dbReference type="EMBL" id="AVOT02002820">
    <property type="protein sequence ID" value="MBW0471634.1"/>
    <property type="molecule type" value="Genomic_DNA"/>
</dbReference>
<feature type="compositionally biased region" description="Polar residues" evidence="1">
    <location>
        <begin position="1"/>
        <end position="19"/>
    </location>
</feature>
<name>A0A9Q3BUA6_9BASI</name>
<gene>
    <name evidence="2" type="ORF">O181_011349</name>
</gene>